<dbReference type="GO" id="GO:0016209">
    <property type="term" value="F:antioxidant activity"/>
    <property type="evidence" value="ECO:0007669"/>
    <property type="project" value="InterPro"/>
</dbReference>
<dbReference type="STRING" id="1365950.SAMN05428963_102291"/>
<dbReference type="RefSeq" id="WP_078706960.1">
    <property type="nucleotide sequence ID" value="NZ_FUXL01000002.1"/>
</dbReference>
<dbReference type="InterPro" id="IPR050553">
    <property type="entry name" value="Thioredoxin_ResA/DsbE_sf"/>
</dbReference>
<dbReference type="PROSITE" id="PS51352">
    <property type="entry name" value="THIOREDOXIN_2"/>
    <property type="match status" value="1"/>
</dbReference>
<feature type="domain" description="Thioredoxin" evidence="2">
    <location>
        <begin position="30"/>
        <end position="168"/>
    </location>
</feature>
<dbReference type="EMBL" id="FUXL01000002">
    <property type="protein sequence ID" value="SJZ70434.1"/>
    <property type="molecule type" value="Genomic_DNA"/>
</dbReference>
<dbReference type="PANTHER" id="PTHR42852:SF17">
    <property type="entry name" value="THIOREDOXIN-LIKE PROTEIN HI_1115"/>
    <property type="match status" value="1"/>
</dbReference>
<dbReference type="GO" id="GO:0016491">
    <property type="term" value="F:oxidoreductase activity"/>
    <property type="evidence" value="ECO:0007669"/>
    <property type="project" value="InterPro"/>
</dbReference>
<dbReference type="InterPro" id="IPR036249">
    <property type="entry name" value="Thioredoxin-like_sf"/>
</dbReference>
<proteinExistence type="predicted"/>
<evidence type="ECO:0000313" key="3">
    <source>
        <dbReference type="EMBL" id="SJZ70434.1"/>
    </source>
</evidence>
<sequence>MRRLALSLALGALVLLAACDDKREEALRQPDGDRTAPEIVATDLDGSTVRLADLKGKVVLVNFWQASCGPCLAELPDFDAFYRANQNKGVAILAINMGESEDVVRATVRRLDLSMPLLTDRLDLTSARYNVLAAPTSFLIDGEGRLIERVNGPLNEKALGEKIGPLLSAPTAERGNVVG</sequence>
<feature type="chain" id="PRO_5012933543" evidence="1">
    <location>
        <begin position="18"/>
        <end position="179"/>
    </location>
</feature>
<protein>
    <submittedName>
        <fullName evidence="3">Peroxiredoxin</fullName>
    </submittedName>
</protein>
<dbReference type="AlphaFoldDB" id="A0A1T4MUB3"/>
<name>A0A1T4MUB3_9HYPH</name>
<organism evidence="3 4">
    <name type="scientific">Consotaella salsifontis</name>
    <dbReference type="NCBI Taxonomy" id="1365950"/>
    <lineage>
        <taxon>Bacteria</taxon>
        <taxon>Pseudomonadati</taxon>
        <taxon>Pseudomonadota</taxon>
        <taxon>Alphaproteobacteria</taxon>
        <taxon>Hyphomicrobiales</taxon>
        <taxon>Aurantimonadaceae</taxon>
        <taxon>Consotaella</taxon>
    </lineage>
</organism>
<dbReference type="InterPro" id="IPR000866">
    <property type="entry name" value="AhpC/TSA"/>
</dbReference>
<dbReference type="Proteomes" id="UP000190135">
    <property type="component" value="Unassembled WGS sequence"/>
</dbReference>
<dbReference type="SUPFAM" id="SSF52833">
    <property type="entry name" value="Thioredoxin-like"/>
    <property type="match status" value="1"/>
</dbReference>
<gene>
    <name evidence="3" type="ORF">SAMN05428963_102291</name>
</gene>
<reference evidence="3 4" key="1">
    <citation type="submission" date="2017-02" db="EMBL/GenBank/DDBJ databases">
        <authorList>
            <person name="Peterson S.W."/>
        </authorList>
    </citation>
    <scope>NUCLEOTIDE SEQUENCE [LARGE SCALE GENOMIC DNA]</scope>
    <source>
        <strain evidence="3 4">USBA 369</strain>
    </source>
</reference>
<evidence type="ECO:0000259" key="2">
    <source>
        <dbReference type="PROSITE" id="PS51352"/>
    </source>
</evidence>
<feature type="signal peptide" evidence="1">
    <location>
        <begin position="1"/>
        <end position="17"/>
    </location>
</feature>
<dbReference type="PANTHER" id="PTHR42852">
    <property type="entry name" value="THIOL:DISULFIDE INTERCHANGE PROTEIN DSBE"/>
    <property type="match status" value="1"/>
</dbReference>
<keyword evidence="4" id="KW-1185">Reference proteome</keyword>
<dbReference type="InterPro" id="IPR013766">
    <property type="entry name" value="Thioredoxin_domain"/>
</dbReference>
<accession>A0A1T4MUB3</accession>
<dbReference type="Pfam" id="PF00578">
    <property type="entry name" value="AhpC-TSA"/>
    <property type="match status" value="1"/>
</dbReference>
<evidence type="ECO:0000256" key="1">
    <source>
        <dbReference type="SAM" id="SignalP"/>
    </source>
</evidence>
<keyword evidence="1" id="KW-0732">Signal</keyword>
<dbReference type="CDD" id="cd02966">
    <property type="entry name" value="TlpA_like_family"/>
    <property type="match status" value="1"/>
</dbReference>
<evidence type="ECO:0000313" key="4">
    <source>
        <dbReference type="Proteomes" id="UP000190135"/>
    </source>
</evidence>
<dbReference type="PROSITE" id="PS51257">
    <property type="entry name" value="PROKAR_LIPOPROTEIN"/>
    <property type="match status" value="1"/>
</dbReference>
<dbReference type="Gene3D" id="3.40.30.10">
    <property type="entry name" value="Glutaredoxin"/>
    <property type="match status" value="1"/>
</dbReference>
<dbReference type="OrthoDB" id="9811352at2"/>